<dbReference type="PANTHER" id="PTHR42808">
    <property type="entry name" value="HYDROXYSTEROID DEHYDROGENASE-LIKE PROTEIN 2"/>
    <property type="match status" value="1"/>
</dbReference>
<dbReference type="OrthoDB" id="5327538at2759"/>
<gene>
    <name evidence="9" type="ORF">H4R20_004759</name>
</gene>
<evidence type="ECO:0000256" key="3">
    <source>
        <dbReference type="ARBA" id="ARBA00006484"/>
    </source>
</evidence>
<proteinExistence type="inferred from homology"/>
<dbReference type="PANTHER" id="PTHR42808:SF3">
    <property type="entry name" value="HYDROXYSTEROID DEHYDROGENASE-LIKE PROTEIN 2"/>
    <property type="match status" value="1"/>
</dbReference>
<name>A0A9W8HVL7_9FUNG</name>
<dbReference type="InterPro" id="IPR051935">
    <property type="entry name" value="HSDL2"/>
</dbReference>
<dbReference type="AlphaFoldDB" id="A0A9W8HVL7"/>
<dbReference type="GO" id="GO:0005777">
    <property type="term" value="C:peroxisome"/>
    <property type="evidence" value="ECO:0007669"/>
    <property type="project" value="UniProtKB-SubCell"/>
</dbReference>
<comment type="similarity">
    <text evidence="3">Belongs to the short-chain dehydrogenases/reductases (SDR) family.</text>
</comment>
<comment type="subcellular location">
    <subcellularLocation>
        <location evidence="1">Mitochondrion</location>
    </subcellularLocation>
    <subcellularLocation>
        <location evidence="2">Peroxisome</location>
    </subcellularLocation>
</comment>
<dbReference type="Pfam" id="PF00106">
    <property type="entry name" value="adh_short"/>
    <property type="match status" value="1"/>
</dbReference>
<evidence type="ECO:0000256" key="7">
    <source>
        <dbReference type="ARBA" id="ARBA00023140"/>
    </source>
</evidence>
<dbReference type="GO" id="GO:0016491">
    <property type="term" value="F:oxidoreductase activity"/>
    <property type="evidence" value="ECO:0007669"/>
    <property type="project" value="UniProtKB-KW"/>
</dbReference>
<dbReference type="GO" id="GO:0005739">
    <property type="term" value="C:mitochondrion"/>
    <property type="evidence" value="ECO:0007669"/>
    <property type="project" value="UniProtKB-SubCell"/>
</dbReference>
<dbReference type="SUPFAM" id="SSF51735">
    <property type="entry name" value="NAD(P)-binding Rossmann-fold domains"/>
    <property type="match status" value="1"/>
</dbReference>
<keyword evidence="10" id="KW-1185">Reference proteome</keyword>
<dbReference type="InterPro" id="IPR002347">
    <property type="entry name" value="SDR_fam"/>
</dbReference>
<dbReference type="PRINTS" id="PR00081">
    <property type="entry name" value="GDHRDH"/>
</dbReference>
<evidence type="ECO:0000313" key="9">
    <source>
        <dbReference type="EMBL" id="KAJ2798605.1"/>
    </source>
</evidence>
<sequence length="317" mass="33775">MSLRGKVLFITGASRGIGKAIAVRAGRDGASVAIVAKTTEANKRLEGTIFSAAAEVEQAGGRAVGIQCDIRSEEQVQRAMDQTVRAFGGVDIVVNNASAIHLAGTAETEVKRFDLMHSVNGRGAWVVAKAALEHLQRAANPHILNISPPLGHLQRTASRKINSGSLTAAAAEDTWFARAPAYAMAKFGMSLCVLGLAGELQAQSIAVNALWPLTLIETAALRIADADGAGKRRARRAEIMADAAHHILTQPAATFTGRFCLDELLLRRSGVTDFAQYNATPGTRLEDLSLDFFLDAAQLDELAALRRQQKEEQGTVP</sequence>
<dbReference type="NCBIfam" id="NF006133">
    <property type="entry name" value="PRK08278.1"/>
    <property type="match status" value="1"/>
</dbReference>
<accession>A0A9W8HVL7</accession>
<dbReference type="FunFam" id="3.40.50.720:FF:000301">
    <property type="entry name" value="Hydroxysteroid dehydrogenase like 2"/>
    <property type="match status" value="1"/>
</dbReference>
<evidence type="ECO:0000256" key="2">
    <source>
        <dbReference type="ARBA" id="ARBA00004275"/>
    </source>
</evidence>
<protein>
    <recommendedName>
        <fullName evidence="8">Hydroxysteroid dehydrogenase-like protein 2</fullName>
    </recommendedName>
</protein>
<dbReference type="Proteomes" id="UP001140094">
    <property type="component" value="Unassembled WGS sequence"/>
</dbReference>
<organism evidence="9 10">
    <name type="scientific">Coemansia guatemalensis</name>
    <dbReference type="NCBI Taxonomy" id="2761395"/>
    <lineage>
        <taxon>Eukaryota</taxon>
        <taxon>Fungi</taxon>
        <taxon>Fungi incertae sedis</taxon>
        <taxon>Zoopagomycota</taxon>
        <taxon>Kickxellomycotina</taxon>
        <taxon>Kickxellomycetes</taxon>
        <taxon>Kickxellales</taxon>
        <taxon>Kickxellaceae</taxon>
        <taxon>Coemansia</taxon>
    </lineage>
</organism>
<comment type="caution">
    <text evidence="9">The sequence shown here is derived from an EMBL/GenBank/DDBJ whole genome shotgun (WGS) entry which is preliminary data.</text>
</comment>
<keyword evidence="4" id="KW-0521">NADP</keyword>
<evidence type="ECO:0000256" key="6">
    <source>
        <dbReference type="ARBA" id="ARBA00023128"/>
    </source>
</evidence>
<evidence type="ECO:0000313" key="10">
    <source>
        <dbReference type="Proteomes" id="UP001140094"/>
    </source>
</evidence>
<keyword evidence="7" id="KW-0576">Peroxisome</keyword>
<keyword evidence="5" id="KW-0560">Oxidoreductase</keyword>
<keyword evidence="6" id="KW-0496">Mitochondrion</keyword>
<evidence type="ECO:0000256" key="5">
    <source>
        <dbReference type="ARBA" id="ARBA00023002"/>
    </source>
</evidence>
<dbReference type="EMBL" id="JANBUO010001357">
    <property type="protein sequence ID" value="KAJ2798605.1"/>
    <property type="molecule type" value="Genomic_DNA"/>
</dbReference>
<evidence type="ECO:0000256" key="8">
    <source>
        <dbReference type="ARBA" id="ARBA00040243"/>
    </source>
</evidence>
<dbReference type="InterPro" id="IPR036291">
    <property type="entry name" value="NAD(P)-bd_dom_sf"/>
</dbReference>
<evidence type="ECO:0000256" key="1">
    <source>
        <dbReference type="ARBA" id="ARBA00004173"/>
    </source>
</evidence>
<evidence type="ECO:0000256" key="4">
    <source>
        <dbReference type="ARBA" id="ARBA00022857"/>
    </source>
</evidence>
<dbReference type="Gene3D" id="3.40.50.720">
    <property type="entry name" value="NAD(P)-binding Rossmann-like Domain"/>
    <property type="match status" value="1"/>
</dbReference>
<reference evidence="9" key="1">
    <citation type="submission" date="2022-07" db="EMBL/GenBank/DDBJ databases">
        <title>Phylogenomic reconstructions and comparative analyses of Kickxellomycotina fungi.</title>
        <authorList>
            <person name="Reynolds N.K."/>
            <person name="Stajich J.E."/>
            <person name="Barry K."/>
            <person name="Grigoriev I.V."/>
            <person name="Crous P."/>
            <person name="Smith M.E."/>
        </authorList>
    </citation>
    <scope>NUCLEOTIDE SEQUENCE</scope>
    <source>
        <strain evidence="9">NRRL 1565</strain>
    </source>
</reference>